<comment type="caution">
    <text evidence="6">The sequence shown here is derived from an EMBL/GenBank/DDBJ whole genome shotgun (WGS) entry which is preliminary data.</text>
</comment>
<evidence type="ECO:0000256" key="4">
    <source>
        <dbReference type="ARBA" id="ARBA00030238"/>
    </source>
</evidence>
<evidence type="ECO:0000256" key="1">
    <source>
        <dbReference type="ARBA" id="ARBA00000548"/>
    </source>
</evidence>
<dbReference type="GO" id="GO:0030246">
    <property type="term" value="F:carbohydrate binding"/>
    <property type="evidence" value="ECO:0007669"/>
    <property type="project" value="InterPro"/>
</dbReference>
<gene>
    <name evidence="6" type="ORF">G1H11_11430</name>
</gene>
<dbReference type="InterPro" id="IPR003790">
    <property type="entry name" value="GHL10"/>
</dbReference>
<feature type="domain" description="Glycosyl hydrolase-like 10" evidence="5">
    <location>
        <begin position="13"/>
        <end position="292"/>
    </location>
</feature>
<organism evidence="6 7">
    <name type="scientific">Phytoactinopolyspora alkaliphila</name>
    <dbReference type="NCBI Taxonomy" id="1783498"/>
    <lineage>
        <taxon>Bacteria</taxon>
        <taxon>Bacillati</taxon>
        <taxon>Actinomycetota</taxon>
        <taxon>Actinomycetes</taxon>
        <taxon>Jiangellales</taxon>
        <taxon>Jiangellaceae</taxon>
        <taxon>Phytoactinopolyspora</taxon>
    </lineage>
</organism>
<dbReference type="PANTHER" id="PTHR43405">
    <property type="entry name" value="GLYCOSYL HYDROLASE DIGH"/>
    <property type="match status" value="1"/>
</dbReference>
<evidence type="ECO:0000259" key="5">
    <source>
        <dbReference type="Pfam" id="PF02638"/>
    </source>
</evidence>
<name>A0A6N9YLX4_9ACTN</name>
<dbReference type="InterPro" id="IPR013784">
    <property type="entry name" value="Carb-bd-like_fold"/>
</dbReference>
<dbReference type="Gene3D" id="2.60.40.10">
    <property type="entry name" value="Immunoglobulins"/>
    <property type="match status" value="1"/>
</dbReference>
<proteinExistence type="predicted"/>
<reference evidence="6 7" key="1">
    <citation type="submission" date="2020-02" db="EMBL/GenBank/DDBJ databases">
        <authorList>
            <person name="Li X.-J."/>
            <person name="Feng X.-M."/>
        </authorList>
    </citation>
    <scope>NUCLEOTIDE SEQUENCE [LARGE SCALE GENOMIC DNA]</scope>
    <source>
        <strain evidence="6 7">CGMCC 4.7225</strain>
    </source>
</reference>
<dbReference type="GO" id="GO:0005975">
    <property type="term" value="P:carbohydrate metabolic process"/>
    <property type="evidence" value="ECO:0007669"/>
    <property type="project" value="UniProtKB-ARBA"/>
</dbReference>
<dbReference type="Pfam" id="PF13620">
    <property type="entry name" value="CarboxypepD_reg"/>
    <property type="match status" value="1"/>
</dbReference>
<keyword evidence="6" id="KW-0378">Hydrolase</keyword>
<evidence type="ECO:0000256" key="3">
    <source>
        <dbReference type="ARBA" id="ARBA00022729"/>
    </source>
</evidence>
<dbReference type="SUPFAM" id="SSF51445">
    <property type="entry name" value="(Trans)glycosidases"/>
    <property type="match status" value="1"/>
</dbReference>
<keyword evidence="3" id="KW-0732">Signal</keyword>
<dbReference type="EC" id="3.2.1.1" evidence="2"/>
<dbReference type="Pfam" id="PF02638">
    <property type="entry name" value="GHL10"/>
    <property type="match status" value="1"/>
</dbReference>
<evidence type="ECO:0000313" key="7">
    <source>
        <dbReference type="Proteomes" id="UP000469185"/>
    </source>
</evidence>
<dbReference type="Gene3D" id="3.20.20.80">
    <property type="entry name" value="Glycosidases"/>
    <property type="match status" value="1"/>
</dbReference>
<sequence>MDSFRDSIYTPQNVDKLVADAQAVNANVLIVQVSRWMDCFCNRSSFPRTHVAIDPGFDPLDDVIEKAHAAGIEVHAWVNATPAWNLAAPPENPEHVVNTHGHDAEGWDNWLNVRVDGKQTAGANLRNLDPANPAAVDYVVDGIASIVREYDVDGINLDYIRYPDDNTVNYQSDWGYTAASIDRFQAATGRTDIPQPTDAQFSDWRREQVTGLTRKIFLGMYEVDPSAALSINGITYWFGPQTEGGWEETRAYAEVMQNWKAWLEEGIIDVNVAMNYKVETDVGDRIQMYDEWNEVLKDWQADRFAVVGPALYLNTVEDSLAQARRALEPSASGNTVAGWSGYSYAAPSSVAAADPGRAGAERARLARALTIEDPSGAPPLFAEPADVPEMIWKTQPTEGHLVGEVVTRSGNPIDQAAVTLTHLKSRKTVTGRLTDGSGWFGFANLEPGRWRVSVELPDDVTGRHVDVVQVEAGALATATFAPLIER</sequence>
<dbReference type="InterPro" id="IPR052177">
    <property type="entry name" value="Divisome_Glycosyl_Hydrolase"/>
</dbReference>
<dbReference type="EMBL" id="JAAGOB010000005">
    <property type="protein sequence ID" value="NED95920.1"/>
    <property type="molecule type" value="Genomic_DNA"/>
</dbReference>
<dbReference type="GO" id="GO:0004556">
    <property type="term" value="F:alpha-amylase activity"/>
    <property type="evidence" value="ECO:0007669"/>
    <property type="project" value="UniProtKB-EC"/>
</dbReference>
<dbReference type="PANTHER" id="PTHR43405:SF1">
    <property type="entry name" value="GLYCOSYL HYDROLASE DIGH"/>
    <property type="match status" value="1"/>
</dbReference>
<protein>
    <recommendedName>
        <fullName evidence="2">alpha-amylase</fullName>
        <ecNumber evidence="2">3.2.1.1</ecNumber>
    </recommendedName>
    <alternativeName>
        <fullName evidence="4">1,4-alpha-D-glucan glucanohydrolase</fullName>
    </alternativeName>
</protein>
<dbReference type="AlphaFoldDB" id="A0A6N9YLX4"/>
<accession>A0A6N9YLX4</accession>
<comment type="catalytic activity">
    <reaction evidence="1">
        <text>Endohydrolysis of (1-&gt;4)-alpha-D-glucosidic linkages in polysaccharides containing three or more (1-&gt;4)-alpha-linked D-glucose units.</text>
        <dbReference type="EC" id="3.2.1.1"/>
    </reaction>
</comment>
<dbReference type="SUPFAM" id="SSF49452">
    <property type="entry name" value="Starch-binding domain-like"/>
    <property type="match status" value="1"/>
</dbReference>
<keyword evidence="7" id="KW-1185">Reference proteome</keyword>
<dbReference type="InterPro" id="IPR017853">
    <property type="entry name" value="GH"/>
</dbReference>
<evidence type="ECO:0000313" key="6">
    <source>
        <dbReference type="EMBL" id="NED95920.1"/>
    </source>
</evidence>
<dbReference type="InterPro" id="IPR013783">
    <property type="entry name" value="Ig-like_fold"/>
</dbReference>
<dbReference type="Proteomes" id="UP000469185">
    <property type="component" value="Unassembled WGS sequence"/>
</dbReference>
<evidence type="ECO:0000256" key="2">
    <source>
        <dbReference type="ARBA" id="ARBA00012595"/>
    </source>
</evidence>